<dbReference type="EnsemblMetazoa" id="HelroT104323">
    <property type="protein sequence ID" value="HelroP104323"/>
    <property type="gene ID" value="HelroG104323"/>
</dbReference>
<gene>
    <name evidence="9" type="primary">20194662</name>
    <name evidence="8" type="ORF">HELRODRAFT_104323</name>
</gene>
<dbReference type="AlphaFoldDB" id="T1EDL0"/>
<evidence type="ECO:0000259" key="6">
    <source>
        <dbReference type="Pfam" id="PF19435"/>
    </source>
</evidence>
<comment type="similarity">
    <text evidence="4">Belongs to the Integrator subunit 14 family.</text>
</comment>
<dbReference type="Pfam" id="PF19435">
    <property type="entry name" value="IntS14_b-barrel"/>
    <property type="match status" value="1"/>
</dbReference>
<dbReference type="PANTHER" id="PTHR13532">
    <property type="match status" value="1"/>
</dbReference>
<feature type="domain" description="VWFA" evidence="5">
    <location>
        <begin position="3"/>
        <end position="126"/>
    </location>
</feature>
<dbReference type="Gene3D" id="3.40.50.410">
    <property type="entry name" value="von Willebrand factor, type A domain"/>
    <property type="match status" value="1"/>
</dbReference>
<dbReference type="InterPro" id="IPR046471">
    <property type="entry name" value="IntS14_C"/>
</dbReference>
<dbReference type="CTD" id="20194662"/>
<evidence type="ECO:0000256" key="3">
    <source>
        <dbReference type="ARBA" id="ARBA00023242"/>
    </source>
</evidence>
<reference evidence="9" key="3">
    <citation type="submission" date="2015-06" db="UniProtKB">
        <authorList>
            <consortium name="EnsemblMetazoa"/>
        </authorList>
    </citation>
    <scope>IDENTIFICATION</scope>
</reference>
<dbReference type="RefSeq" id="XP_009030999.1">
    <property type="nucleotide sequence ID" value="XM_009032751.1"/>
</dbReference>
<dbReference type="EMBL" id="AMQM01008220">
    <property type="status" value="NOT_ANNOTATED_CDS"/>
    <property type="molecule type" value="Genomic_DNA"/>
</dbReference>
<evidence type="ECO:0000259" key="5">
    <source>
        <dbReference type="Pfam" id="PF13519"/>
    </source>
</evidence>
<dbReference type="Pfam" id="PF20504">
    <property type="entry name" value="IntS14_C"/>
    <property type="match status" value="1"/>
</dbReference>
<dbReference type="FunCoup" id="T1EDL0">
    <property type="interactions" value="1905"/>
</dbReference>
<name>T1EDL0_HELRO</name>
<dbReference type="InterPro" id="IPR002035">
    <property type="entry name" value="VWF_A"/>
</dbReference>
<dbReference type="KEGG" id="hro:HELRODRAFT_104323"/>
<reference evidence="8 10" key="2">
    <citation type="journal article" date="2013" name="Nature">
        <title>Insights into bilaterian evolution from three spiralian genomes.</title>
        <authorList>
            <person name="Simakov O."/>
            <person name="Marletaz F."/>
            <person name="Cho S.J."/>
            <person name="Edsinger-Gonzales E."/>
            <person name="Havlak P."/>
            <person name="Hellsten U."/>
            <person name="Kuo D.H."/>
            <person name="Larsson T."/>
            <person name="Lv J."/>
            <person name="Arendt D."/>
            <person name="Savage R."/>
            <person name="Osoegawa K."/>
            <person name="de Jong P."/>
            <person name="Grimwood J."/>
            <person name="Chapman J.A."/>
            <person name="Shapiro H."/>
            <person name="Aerts A."/>
            <person name="Otillar R.P."/>
            <person name="Terry A.Y."/>
            <person name="Boore J.L."/>
            <person name="Grigoriev I.V."/>
            <person name="Lindberg D.R."/>
            <person name="Seaver E.C."/>
            <person name="Weisblat D.A."/>
            <person name="Putnam N.H."/>
            <person name="Rokhsar D.S."/>
        </authorList>
    </citation>
    <scope>NUCLEOTIDE SEQUENCE</scope>
</reference>
<evidence type="ECO:0000313" key="8">
    <source>
        <dbReference type="EMBL" id="ESN90910.1"/>
    </source>
</evidence>
<reference evidence="10" key="1">
    <citation type="submission" date="2012-12" db="EMBL/GenBank/DDBJ databases">
        <authorList>
            <person name="Hellsten U."/>
            <person name="Grimwood J."/>
            <person name="Chapman J.A."/>
            <person name="Shapiro H."/>
            <person name="Aerts A."/>
            <person name="Otillar R.P."/>
            <person name="Terry A.Y."/>
            <person name="Boore J.L."/>
            <person name="Simakov O."/>
            <person name="Marletaz F."/>
            <person name="Cho S.-J."/>
            <person name="Edsinger-Gonzales E."/>
            <person name="Havlak P."/>
            <person name="Kuo D.-H."/>
            <person name="Larsson T."/>
            <person name="Lv J."/>
            <person name="Arendt D."/>
            <person name="Savage R."/>
            <person name="Osoegawa K."/>
            <person name="de Jong P."/>
            <person name="Lindberg D.R."/>
            <person name="Seaver E.C."/>
            <person name="Weisblat D.A."/>
            <person name="Putnam N.H."/>
            <person name="Grigoriev I.V."/>
            <person name="Rokhsar D.S."/>
        </authorList>
    </citation>
    <scope>NUCLEOTIDE SEQUENCE</scope>
</reference>
<feature type="domain" description="Integrator complex subunit 14 C-terminal" evidence="7">
    <location>
        <begin position="399"/>
        <end position="497"/>
    </location>
</feature>
<dbReference type="InterPro" id="IPR045814">
    <property type="entry name" value="IntS14_b-barrel"/>
</dbReference>
<dbReference type="HOGENOM" id="CLU_041485_0_0_1"/>
<dbReference type="eggNOG" id="ENOG502QQ37">
    <property type="taxonomic scope" value="Eukaryota"/>
</dbReference>
<evidence type="ECO:0000256" key="1">
    <source>
        <dbReference type="ARBA" id="ARBA00004123"/>
    </source>
</evidence>
<dbReference type="CDD" id="cd00198">
    <property type="entry name" value="vWFA"/>
    <property type="match status" value="1"/>
</dbReference>
<dbReference type="PANTHER" id="PTHR13532:SF3">
    <property type="entry name" value="INTEGRATOR COMPLEX SUBUNIT 14"/>
    <property type="match status" value="1"/>
</dbReference>
<dbReference type="OMA" id="QSSVVWI"/>
<dbReference type="GeneID" id="20194662"/>
<comment type="subcellular location">
    <subcellularLocation>
        <location evidence="1">Nucleus</location>
    </subcellularLocation>
</comment>
<dbReference type="OrthoDB" id="2374335at2759"/>
<dbReference type="Pfam" id="PF13519">
    <property type="entry name" value="VWA_2"/>
    <property type="match status" value="1"/>
</dbReference>
<feature type="domain" description="Integrator complex subunit 14 beta-barrel" evidence="6">
    <location>
        <begin position="217"/>
        <end position="353"/>
    </location>
</feature>
<protein>
    <recommendedName>
        <fullName evidence="2">Integrator complex subunit 14</fullName>
    </recommendedName>
</protein>
<dbReference type="Proteomes" id="UP000015101">
    <property type="component" value="Unassembled WGS sequence"/>
</dbReference>
<keyword evidence="10" id="KW-1185">Reference proteome</keyword>
<dbReference type="InterPro" id="IPR039841">
    <property type="entry name" value="INTS14"/>
</dbReference>
<dbReference type="GO" id="GO:0034472">
    <property type="term" value="P:snRNA 3'-end processing"/>
    <property type="evidence" value="ECO:0000318"/>
    <property type="project" value="GO_Central"/>
</dbReference>
<dbReference type="InParanoid" id="T1EDL0"/>
<evidence type="ECO:0000256" key="4">
    <source>
        <dbReference type="ARBA" id="ARBA00061449"/>
    </source>
</evidence>
<organism evidence="9 10">
    <name type="scientific">Helobdella robusta</name>
    <name type="common">Californian leech</name>
    <dbReference type="NCBI Taxonomy" id="6412"/>
    <lineage>
        <taxon>Eukaryota</taxon>
        <taxon>Metazoa</taxon>
        <taxon>Spiralia</taxon>
        <taxon>Lophotrochozoa</taxon>
        <taxon>Annelida</taxon>
        <taxon>Clitellata</taxon>
        <taxon>Hirudinea</taxon>
        <taxon>Rhynchobdellida</taxon>
        <taxon>Glossiphoniidae</taxon>
        <taxon>Helobdella</taxon>
    </lineage>
</organism>
<sequence>MPTVILLDASLSMVRTIADKEKFDPTTSTNNHVVNRKQLAIAGICALLDHLSSNYKLEFVSLVTFSHTFNQLVPFTRDYNEIKSALSTYEDQNITDIEVGLEGAARVILNEWGVTPTSQVLLITEGRLGLSEHCLPSYLKRLKNPTKKLLFPFPFKCVLHVVCLSTITSHENFTEMISSYEQLLMLNNGAIKMYTPDKFLNVSAVKSLFKELAEENFKPHPCYLKCGNLRCHISVFPDFHKKTLDYYTFKFLNAISTSIWPELEICGFMNISDVASPPFLSKHLIFPALDPESSEDKEGAEKVPAFTVLLHGSLKVENMVAIVQISEAWFGMLYSHADSKKKSNLTLACFHTGLDALPWLGNFKKLGPMKEGEPSPYLDGKSPFPVPTSDCKSYSQNCVVWIHNAGLQGDIQKILRNARKLPEKQTQFYKEMNRLKKAVLAIGFYELFESLASLLDRERSLLPSHTHPSVGIQISYASKVLRSPQILDINQAIIPPQINLL</sequence>
<evidence type="ECO:0000256" key="2">
    <source>
        <dbReference type="ARBA" id="ARBA00016816"/>
    </source>
</evidence>
<proteinExistence type="inferred from homology"/>
<evidence type="ECO:0000313" key="9">
    <source>
        <dbReference type="EnsemblMetazoa" id="HelroP104323"/>
    </source>
</evidence>
<accession>T1EDL0</accession>
<dbReference type="EMBL" id="KB097739">
    <property type="protein sequence ID" value="ESN90910.1"/>
    <property type="molecule type" value="Genomic_DNA"/>
</dbReference>
<dbReference type="InterPro" id="IPR036465">
    <property type="entry name" value="vWFA_dom_sf"/>
</dbReference>
<dbReference type="SUPFAM" id="SSF53300">
    <property type="entry name" value="vWA-like"/>
    <property type="match status" value="1"/>
</dbReference>
<dbReference type="STRING" id="6412.T1EDL0"/>
<evidence type="ECO:0000313" key="10">
    <source>
        <dbReference type="Proteomes" id="UP000015101"/>
    </source>
</evidence>
<evidence type="ECO:0000259" key="7">
    <source>
        <dbReference type="Pfam" id="PF20504"/>
    </source>
</evidence>
<dbReference type="GO" id="GO:0032039">
    <property type="term" value="C:integrator complex"/>
    <property type="evidence" value="ECO:0007669"/>
    <property type="project" value="InterPro"/>
</dbReference>
<keyword evidence="3" id="KW-0539">Nucleus</keyword>